<keyword evidence="1" id="KW-0732">Signal</keyword>
<organism evidence="2 3">
    <name type="scientific">Brachionus plicatilis</name>
    <name type="common">Marine rotifer</name>
    <name type="synonym">Brachionus muelleri</name>
    <dbReference type="NCBI Taxonomy" id="10195"/>
    <lineage>
        <taxon>Eukaryota</taxon>
        <taxon>Metazoa</taxon>
        <taxon>Spiralia</taxon>
        <taxon>Gnathifera</taxon>
        <taxon>Rotifera</taxon>
        <taxon>Eurotatoria</taxon>
        <taxon>Monogononta</taxon>
        <taxon>Pseudotrocha</taxon>
        <taxon>Ploima</taxon>
        <taxon>Brachionidae</taxon>
        <taxon>Brachionus</taxon>
    </lineage>
</organism>
<dbReference type="AlphaFoldDB" id="A0A3M7S807"/>
<feature type="chain" id="PRO_5018256649" evidence="1">
    <location>
        <begin position="17"/>
        <end position="66"/>
    </location>
</feature>
<comment type="caution">
    <text evidence="2">The sequence shown here is derived from an EMBL/GenBank/DDBJ whole genome shotgun (WGS) entry which is preliminary data.</text>
</comment>
<reference evidence="2 3" key="1">
    <citation type="journal article" date="2018" name="Sci. Rep.">
        <title>Genomic signatures of local adaptation to the degree of environmental predictability in rotifers.</title>
        <authorList>
            <person name="Franch-Gras L."/>
            <person name="Hahn C."/>
            <person name="Garcia-Roger E.M."/>
            <person name="Carmona M.J."/>
            <person name="Serra M."/>
            <person name="Gomez A."/>
        </authorList>
    </citation>
    <scope>NUCLEOTIDE SEQUENCE [LARGE SCALE GENOMIC DNA]</scope>
    <source>
        <strain evidence="2">HYR1</strain>
    </source>
</reference>
<name>A0A3M7S807_BRAPC</name>
<protein>
    <submittedName>
        <fullName evidence="2">Uncharacterized protein</fullName>
    </submittedName>
</protein>
<evidence type="ECO:0000313" key="2">
    <source>
        <dbReference type="EMBL" id="RNA31819.1"/>
    </source>
</evidence>
<gene>
    <name evidence="2" type="ORF">BpHYR1_039639</name>
</gene>
<dbReference type="Proteomes" id="UP000276133">
    <property type="component" value="Unassembled WGS sequence"/>
</dbReference>
<accession>A0A3M7S807</accession>
<feature type="signal peptide" evidence="1">
    <location>
        <begin position="1"/>
        <end position="16"/>
    </location>
</feature>
<feature type="non-terminal residue" evidence="2">
    <location>
        <position position="1"/>
    </location>
</feature>
<dbReference type="EMBL" id="REGN01001893">
    <property type="protein sequence ID" value="RNA31819.1"/>
    <property type="molecule type" value="Genomic_DNA"/>
</dbReference>
<sequence length="66" mass="7411">NFFIFNLVNCLSCVWASIEEFELTKLDESLASILRISSISEFGSSSESISMIFSTKKLTILVENIN</sequence>
<evidence type="ECO:0000256" key="1">
    <source>
        <dbReference type="SAM" id="SignalP"/>
    </source>
</evidence>
<proteinExistence type="predicted"/>
<evidence type="ECO:0000313" key="3">
    <source>
        <dbReference type="Proteomes" id="UP000276133"/>
    </source>
</evidence>
<keyword evidence="3" id="KW-1185">Reference proteome</keyword>